<dbReference type="AlphaFoldDB" id="A0A345DR48"/>
<name>A0A345DR48_9MOLU</name>
<dbReference type="KEGG" id="sphh:SDAV_001736"/>
<keyword evidence="2" id="KW-1185">Reference proteome</keyword>
<sequence>MDLLEEIKLKKTSNFQNKLIKAINEIILNNDKYNETVELLQKLNSLFDLISLETDLISSNTKIISSELVLKSNFSNLSVEGIVDKLLKFDLYDLENAIIDSAKYSSYQLRILLLNILIKYSDLKDKLGPLVFILDQPELFGTIKSLWNLVNEVKNLLREKSVIIIVSNCPVLFNFFFEKIEQVYFLKNNKIFSFENINSIIIKTIAIYAFSESDSIDYEIFVKDLSYVLTEDDVLYEKK</sequence>
<accession>A0A345DR48</accession>
<dbReference type="EMBL" id="CP031088">
    <property type="protein sequence ID" value="AXF96689.1"/>
    <property type="molecule type" value="Genomic_DNA"/>
</dbReference>
<dbReference type="RefSeq" id="WP_114565253.1">
    <property type="nucleotide sequence ID" value="NZ_CP031088.1"/>
</dbReference>
<gene>
    <name evidence="1" type="ORF">SDAV_001736</name>
</gene>
<evidence type="ECO:0000313" key="1">
    <source>
        <dbReference type="EMBL" id="AXF96689.1"/>
    </source>
</evidence>
<evidence type="ECO:0000313" key="2">
    <source>
        <dbReference type="Proteomes" id="UP000253689"/>
    </source>
</evidence>
<reference evidence="2" key="1">
    <citation type="submission" date="2018-07" db="EMBL/GenBank/DDBJ databases">
        <title>Complete Genome Sequence of Spiroplasma phoeniceum.</title>
        <authorList>
            <person name="Davis R.E."/>
            <person name="Shao J.Y."/>
            <person name="Zhao Y."/>
            <person name="Silver A."/>
            <person name="Stump z."/>
            <person name="Gasparich G."/>
        </authorList>
    </citation>
    <scope>NUCLEOTIDE SEQUENCE [LARGE SCALE GENOMIC DNA]</scope>
    <source>
        <strain evidence="2">P40</strain>
    </source>
</reference>
<organism evidence="1 2">
    <name type="scientific">Spiroplasma phoeniceum P40</name>
    <dbReference type="NCBI Taxonomy" id="1276259"/>
    <lineage>
        <taxon>Bacteria</taxon>
        <taxon>Bacillati</taxon>
        <taxon>Mycoplasmatota</taxon>
        <taxon>Mollicutes</taxon>
        <taxon>Entomoplasmatales</taxon>
        <taxon>Spiroplasmataceae</taxon>
        <taxon>Spiroplasma</taxon>
    </lineage>
</organism>
<dbReference type="Proteomes" id="UP000253689">
    <property type="component" value="Chromosome"/>
</dbReference>
<proteinExistence type="predicted"/>
<protein>
    <submittedName>
        <fullName evidence="1">Uncharacterized protein</fullName>
    </submittedName>
</protein>